<dbReference type="AlphaFoldDB" id="A0A653L8S1"/>
<proteinExistence type="predicted"/>
<name>A0A653L8S1_AERVE</name>
<evidence type="ECO:0000256" key="3">
    <source>
        <dbReference type="ARBA" id="ARBA00023172"/>
    </source>
</evidence>
<evidence type="ECO:0000256" key="4">
    <source>
        <dbReference type="PROSITE-ProRule" id="PRU01248"/>
    </source>
</evidence>
<dbReference type="InterPro" id="IPR011010">
    <property type="entry name" value="DNA_brk_join_enz"/>
</dbReference>
<dbReference type="InterPro" id="IPR044068">
    <property type="entry name" value="CB"/>
</dbReference>
<dbReference type="GO" id="GO:0015074">
    <property type="term" value="P:DNA integration"/>
    <property type="evidence" value="ECO:0007669"/>
    <property type="project" value="UniProtKB-KW"/>
</dbReference>
<dbReference type="Pfam" id="PF00589">
    <property type="entry name" value="Phage_integrase"/>
    <property type="match status" value="1"/>
</dbReference>
<feature type="domain" description="Core-binding (CB)" evidence="6">
    <location>
        <begin position="68"/>
        <end position="148"/>
    </location>
</feature>
<evidence type="ECO:0000259" key="5">
    <source>
        <dbReference type="PROSITE" id="PS51898"/>
    </source>
</evidence>
<dbReference type="CDD" id="cd00796">
    <property type="entry name" value="INT_Rci_Hp1_C"/>
    <property type="match status" value="1"/>
</dbReference>
<evidence type="ECO:0000256" key="1">
    <source>
        <dbReference type="ARBA" id="ARBA00022908"/>
    </source>
</evidence>
<evidence type="ECO:0000256" key="2">
    <source>
        <dbReference type="ARBA" id="ARBA00023125"/>
    </source>
</evidence>
<gene>
    <name evidence="7" type="ORF">AERO8C_50193</name>
</gene>
<sequence>MAGYTIEKRKTSKGELRYRCTVREHKGEEVVYRESRTFGRQSDAKSWGMQMVAMIERDGLPGQVQPTPTIRELISLYRTHPAISPTIGRTKAYCLDLVADCDIAKLNADELTIKDLVDHCQARRDAGASPATIAHDISYLGSVFAAANPVFNIPVDNKLILEARKTLNNLKLVGKAQKRTRRPVSDELERIIQGLEKRQSHSMAKIPYTDLLNFAILSCMRISEVCKIKWSAVDEKNRAVLVEDRKDPRKKIGNHMLVPLLGEAWEILKRQPRADDRIFPYNSKSVTAGFQRVRTELGIEDLRWHDLRREGACRLFEAGFVIDEVAQVTGHRNINILWQIYTDLYPNRVHAKFEQLQQAKEMEEARESGKSGM</sequence>
<dbReference type="RefSeq" id="WP_236553460.1">
    <property type="nucleotide sequence ID" value="NZ_LR732798.1"/>
</dbReference>
<accession>A0A653L8S1</accession>
<dbReference type="InterPro" id="IPR050090">
    <property type="entry name" value="Tyrosine_recombinase_XerCD"/>
</dbReference>
<protein>
    <submittedName>
        <fullName evidence="7">Integrase</fullName>
    </submittedName>
</protein>
<evidence type="ECO:0000313" key="8">
    <source>
        <dbReference type="Proteomes" id="UP000439123"/>
    </source>
</evidence>
<dbReference type="SUPFAM" id="SSF56349">
    <property type="entry name" value="DNA breaking-rejoining enzymes"/>
    <property type="match status" value="1"/>
</dbReference>
<keyword evidence="2 4" id="KW-0238">DNA-binding</keyword>
<dbReference type="InterPro" id="IPR013762">
    <property type="entry name" value="Integrase-like_cat_sf"/>
</dbReference>
<dbReference type="Gene3D" id="1.10.443.10">
    <property type="entry name" value="Intergrase catalytic core"/>
    <property type="match status" value="1"/>
</dbReference>
<keyword evidence="1" id="KW-0229">DNA integration</keyword>
<evidence type="ECO:0000259" key="6">
    <source>
        <dbReference type="PROSITE" id="PS51900"/>
    </source>
</evidence>
<dbReference type="PROSITE" id="PS51898">
    <property type="entry name" value="TYR_RECOMBINASE"/>
    <property type="match status" value="1"/>
</dbReference>
<organism evidence="7 8">
    <name type="scientific">Aeromonas veronii</name>
    <dbReference type="NCBI Taxonomy" id="654"/>
    <lineage>
        <taxon>Bacteria</taxon>
        <taxon>Pseudomonadati</taxon>
        <taxon>Pseudomonadota</taxon>
        <taxon>Gammaproteobacteria</taxon>
        <taxon>Aeromonadales</taxon>
        <taxon>Aeromonadaceae</taxon>
        <taxon>Aeromonas</taxon>
    </lineage>
</organism>
<dbReference type="GO" id="GO:0003677">
    <property type="term" value="F:DNA binding"/>
    <property type="evidence" value="ECO:0007669"/>
    <property type="project" value="UniProtKB-UniRule"/>
</dbReference>
<dbReference type="GO" id="GO:0006310">
    <property type="term" value="P:DNA recombination"/>
    <property type="evidence" value="ECO:0007669"/>
    <property type="project" value="UniProtKB-KW"/>
</dbReference>
<dbReference type="InterPro" id="IPR002104">
    <property type="entry name" value="Integrase_catalytic"/>
</dbReference>
<dbReference type="PANTHER" id="PTHR30349">
    <property type="entry name" value="PHAGE INTEGRASE-RELATED"/>
    <property type="match status" value="1"/>
</dbReference>
<dbReference type="EMBL" id="CABWLC010000018">
    <property type="protein sequence ID" value="VXA87443.1"/>
    <property type="molecule type" value="Genomic_DNA"/>
</dbReference>
<dbReference type="PANTHER" id="PTHR30349:SF94">
    <property type="entry name" value="INTEGRASE_RECOMBINASE HI_1414-RELATED"/>
    <property type="match status" value="1"/>
</dbReference>
<dbReference type="Proteomes" id="UP000439123">
    <property type="component" value="Unassembled WGS sequence"/>
</dbReference>
<reference evidence="7 8" key="1">
    <citation type="submission" date="2019-10" db="EMBL/GenBank/DDBJ databases">
        <authorList>
            <person name="Karimi E."/>
        </authorList>
    </citation>
    <scope>NUCLEOTIDE SEQUENCE [LARGE SCALE GENOMIC DNA]</scope>
    <source>
        <strain evidence="7">Aeromonas sp. 8C</strain>
    </source>
</reference>
<evidence type="ECO:0000313" key="7">
    <source>
        <dbReference type="EMBL" id="VXA87443.1"/>
    </source>
</evidence>
<feature type="domain" description="Tyr recombinase" evidence="5">
    <location>
        <begin position="178"/>
        <end position="354"/>
    </location>
</feature>
<dbReference type="PROSITE" id="PS51900">
    <property type="entry name" value="CB"/>
    <property type="match status" value="1"/>
</dbReference>
<keyword evidence="3" id="KW-0233">DNA recombination</keyword>